<dbReference type="AlphaFoldDB" id="A0A1D1XCU1"/>
<sequence>QKDAPALTTLRSWQLGFLLRRRGPVMESSAAECRDLPPLLSSFVDAFVDFSVGGLFLPPAPAPARGPNPSPEPTRFPSPARLVAIGDLHGDLPKAKQALALAGLADPATGRWIGGSSVAVQVGDVLDRGGDEIGLLYLLHRLKAEAAAAGGALLTINGNHEVMNVALDFRYATPEGLAEFERWGGWFRVGIAMKRLCEGVQVPRDPFHGIPRAFPGVKEEFFEGIRARIAALRPDGPISRRFLGGNQTVVVVGDTVFVHGGILRDHVEYGLERLNAEVKDWIQGSEGSRMPGPVRGGDSLVWLRRFSDGPNCDCAHLEEVLSTIPGARRMVMGHTIQERINGVCENRAIRVDVGLSKGCSNGLPEVLEIIEGKQLRVLTSNEEFRRRSDYEPPMVFGEVGGKIPENVMQEVEVKA</sequence>
<dbReference type="Gene3D" id="3.60.21.10">
    <property type="match status" value="1"/>
</dbReference>
<dbReference type="SUPFAM" id="SSF56300">
    <property type="entry name" value="Metallo-dependent phosphatases"/>
    <property type="match status" value="1"/>
</dbReference>
<feature type="domain" description="Calcineurin-like phosphoesterase" evidence="1">
    <location>
        <begin position="81"/>
        <end position="221"/>
    </location>
</feature>
<organism evidence="2">
    <name type="scientific">Anthurium amnicola</name>
    <dbReference type="NCBI Taxonomy" id="1678845"/>
    <lineage>
        <taxon>Eukaryota</taxon>
        <taxon>Viridiplantae</taxon>
        <taxon>Streptophyta</taxon>
        <taxon>Embryophyta</taxon>
        <taxon>Tracheophyta</taxon>
        <taxon>Spermatophyta</taxon>
        <taxon>Magnoliopsida</taxon>
        <taxon>Liliopsida</taxon>
        <taxon>Araceae</taxon>
        <taxon>Pothoideae</taxon>
        <taxon>Potheae</taxon>
        <taxon>Anthurium</taxon>
    </lineage>
</organism>
<dbReference type="PANTHER" id="PTHR47680">
    <property type="entry name" value="SHEWANELLA-LIKE PROTEIN PHOSPHATASE 2"/>
    <property type="match status" value="1"/>
</dbReference>
<dbReference type="InterPro" id="IPR029052">
    <property type="entry name" value="Metallo-depent_PP-like"/>
</dbReference>
<evidence type="ECO:0000259" key="1">
    <source>
        <dbReference type="Pfam" id="PF00149"/>
    </source>
</evidence>
<protein>
    <submittedName>
        <fullName evidence="2">Uncharacterized protein At1g18480</fullName>
    </submittedName>
</protein>
<dbReference type="GO" id="GO:0016787">
    <property type="term" value="F:hydrolase activity"/>
    <property type="evidence" value="ECO:0007669"/>
    <property type="project" value="InterPro"/>
</dbReference>
<accession>A0A1D1XCU1</accession>
<feature type="non-terminal residue" evidence="2">
    <location>
        <position position="1"/>
    </location>
</feature>
<dbReference type="PANTHER" id="PTHR47680:SF2">
    <property type="entry name" value="SHEWANELLA-LIKE PROTEIN PHOSPHATASE 2"/>
    <property type="match status" value="1"/>
</dbReference>
<dbReference type="EMBL" id="GDJX01027689">
    <property type="protein sequence ID" value="JAT40247.1"/>
    <property type="molecule type" value="Transcribed_RNA"/>
</dbReference>
<reference evidence="2" key="1">
    <citation type="submission" date="2015-07" db="EMBL/GenBank/DDBJ databases">
        <title>Transcriptome Assembly of Anthurium amnicola.</title>
        <authorList>
            <person name="Suzuki J."/>
        </authorList>
    </citation>
    <scope>NUCLEOTIDE SEQUENCE</scope>
</reference>
<dbReference type="Pfam" id="PF00149">
    <property type="entry name" value="Metallophos"/>
    <property type="match status" value="1"/>
</dbReference>
<dbReference type="InterPro" id="IPR004843">
    <property type="entry name" value="Calcineurin-like_PHP"/>
</dbReference>
<proteinExistence type="predicted"/>
<gene>
    <name evidence="2" type="primary">At1g18480_1</name>
    <name evidence="2" type="ORF">g.31270</name>
</gene>
<name>A0A1D1XCU1_9ARAE</name>
<evidence type="ECO:0000313" key="2">
    <source>
        <dbReference type="EMBL" id="JAT40247.1"/>
    </source>
</evidence>